<evidence type="ECO:0000256" key="2">
    <source>
        <dbReference type="ARBA" id="ARBA00006005"/>
    </source>
</evidence>
<dbReference type="Pfam" id="PF02463">
    <property type="entry name" value="SMC_N"/>
    <property type="match status" value="1"/>
</dbReference>
<dbReference type="KEGG" id="zju:107415518"/>
<comment type="similarity">
    <text evidence="2">Belongs to the SMC family. SMC4 subfamily.</text>
</comment>
<keyword evidence="5 10" id="KW-0175">Coiled coil</keyword>
<dbReference type="InterPro" id="IPR027417">
    <property type="entry name" value="P-loop_NTPase"/>
</dbReference>
<dbReference type="Gene3D" id="3.30.70.1620">
    <property type="match status" value="1"/>
</dbReference>
<evidence type="ECO:0000256" key="11">
    <source>
        <dbReference type="SAM" id="MobiDB-lite"/>
    </source>
</evidence>
<evidence type="ECO:0000313" key="14">
    <source>
        <dbReference type="RefSeq" id="XP_015879344.3"/>
    </source>
</evidence>
<keyword evidence="4" id="KW-0067">ATP-binding</keyword>
<dbReference type="PIRSF" id="PIRSF005719">
    <property type="entry name" value="SMC"/>
    <property type="match status" value="1"/>
</dbReference>
<keyword evidence="3" id="KW-0547">Nucleotide-binding</keyword>
<feature type="domain" description="SMC hinge" evidence="12">
    <location>
        <begin position="557"/>
        <end position="673"/>
    </location>
</feature>
<gene>
    <name evidence="14" type="primary">LOC107415518</name>
</gene>
<evidence type="ECO:0000256" key="6">
    <source>
        <dbReference type="ARBA" id="ARBA00023067"/>
    </source>
</evidence>
<dbReference type="SUPFAM" id="SSF52540">
    <property type="entry name" value="P-loop containing nucleoside triphosphate hydrolases"/>
    <property type="match status" value="1"/>
</dbReference>
<dbReference type="PANTHER" id="PTHR18937">
    <property type="entry name" value="STRUCTURAL MAINTENANCE OF CHROMOSOMES SMC FAMILY MEMBER"/>
    <property type="match status" value="1"/>
</dbReference>
<accession>A0A6P4A0F2</accession>
<dbReference type="GO" id="GO:0000796">
    <property type="term" value="C:condensin complex"/>
    <property type="evidence" value="ECO:0007669"/>
    <property type="project" value="TreeGrafter"/>
</dbReference>
<dbReference type="GO" id="GO:0051321">
    <property type="term" value="P:meiotic cell cycle"/>
    <property type="evidence" value="ECO:0007669"/>
    <property type="project" value="UniProtKB-KW"/>
</dbReference>
<feature type="coiled-coil region" evidence="10">
    <location>
        <begin position="881"/>
        <end position="992"/>
    </location>
</feature>
<keyword evidence="6" id="KW-0226">DNA condensation</keyword>
<feature type="region of interest" description="Disordered" evidence="11">
    <location>
        <begin position="840"/>
        <end position="864"/>
    </location>
</feature>
<keyword evidence="13" id="KW-1185">Reference proteome</keyword>
<organism evidence="13 14">
    <name type="scientific">Ziziphus jujuba</name>
    <name type="common">Chinese jujube</name>
    <name type="synonym">Ziziphus sativa</name>
    <dbReference type="NCBI Taxonomy" id="326968"/>
    <lineage>
        <taxon>Eukaryota</taxon>
        <taxon>Viridiplantae</taxon>
        <taxon>Streptophyta</taxon>
        <taxon>Embryophyta</taxon>
        <taxon>Tracheophyta</taxon>
        <taxon>Spermatophyta</taxon>
        <taxon>Magnoliopsida</taxon>
        <taxon>eudicotyledons</taxon>
        <taxon>Gunneridae</taxon>
        <taxon>Pentapetalae</taxon>
        <taxon>rosids</taxon>
        <taxon>fabids</taxon>
        <taxon>Rosales</taxon>
        <taxon>Rhamnaceae</taxon>
        <taxon>Paliureae</taxon>
        <taxon>Ziziphus</taxon>
    </lineage>
</organism>
<evidence type="ECO:0000256" key="1">
    <source>
        <dbReference type="ARBA" id="ARBA00004123"/>
    </source>
</evidence>
<evidence type="ECO:0000256" key="4">
    <source>
        <dbReference type="ARBA" id="ARBA00022840"/>
    </source>
</evidence>
<keyword evidence="7 9" id="KW-0539">Nucleus</keyword>
<evidence type="ECO:0000313" key="13">
    <source>
        <dbReference type="Proteomes" id="UP001652623"/>
    </source>
</evidence>
<evidence type="ECO:0000256" key="3">
    <source>
        <dbReference type="ARBA" id="ARBA00022741"/>
    </source>
</evidence>
<dbReference type="GO" id="GO:0007076">
    <property type="term" value="P:mitotic chromosome condensation"/>
    <property type="evidence" value="ECO:0007669"/>
    <property type="project" value="TreeGrafter"/>
</dbReference>
<dbReference type="GeneID" id="107415518"/>
<protein>
    <recommendedName>
        <fullName evidence="9">Structural maintenance of chromosomes protein</fullName>
    </recommendedName>
</protein>
<comment type="subcellular location">
    <subcellularLocation>
        <location evidence="1 9">Nucleus</location>
    </subcellularLocation>
</comment>
<dbReference type="InParanoid" id="A0A6P4A0F2"/>
<dbReference type="InterPro" id="IPR036277">
    <property type="entry name" value="SMC_hinge_sf"/>
</dbReference>
<dbReference type="Proteomes" id="UP001652623">
    <property type="component" value="Chromosome 4"/>
</dbReference>
<evidence type="ECO:0000256" key="5">
    <source>
        <dbReference type="ARBA" id="ARBA00023054"/>
    </source>
</evidence>
<evidence type="ECO:0000259" key="12">
    <source>
        <dbReference type="SMART" id="SM00968"/>
    </source>
</evidence>
<proteinExistence type="inferred from homology"/>
<dbReference type="GO" id="GO:0005634">
    <property type="term" value="C:nucleus"/>
    <property type="evidence" value="ECO:0007669"/>
    <property type="project" value="UniProtKB-SubCell"/>
</dbReference>
<evidence type="ECO:0000256" key="8">
    <source>
        <dbReference type="ARBA" id="ARBA00023254"/>
    </source>
</evidence>
<reference evidence="14" key="1">
    <citation type="submission" date="2025-08" db="UniProtKB">
        <authorList>
            <consortium name="RefSeq"/>
        </authorList>
    </citation>
    <scope>IDENTIFICATION</scope>
    <source>
        <tissue evidence="14">Seedling</tissue>
    </source>
</reference>
<keyword evidence="8" id="KW-0469">Meiosis</keyword>
<dbReference type="RefSeq" id="XP_015879344.3">
    <property type="nucleotide sequence ID" value="XM_016023858.4"/>
</dbReference>
<feature type="coiled-coil region" evidence="10">
    <location>
        <begin position="218"/>
        <end position="428"/>
    </location>
</feature>
<dbReference type="Gene3D" id="1.20.1060.20">
    <property type="match status" value="1"/>
</dbReference>
<dbReference type="FunCoup" id="A0A6P4A0F2">
    <property type="interactions" value="2310"/>
</dbReference>
<dbReference type="GO" id="GO:0016887">
    <property type="term" value="F:ATP hydrolysis activity"/>
    <property type="evidence" value="ECO:0007669"/>
    <property type="project" value="InterPro"/>
</dbReference>
<dbReference type="SUPFAM" id="SSF75553">
    <property type="entry name" value="Smc hinge domain"/>
    <property type="match status" value="1"/>
</dbReference>
<dbReference type="GO" id="GO:0005524">
    <property type="term" value="F:ATP binding"/>
    <property type="evidence" value="ECO:0007669"/>
    <property type="project" value="UniProtKB-KW"/>
</dbReference>
<evidence type="ECO:0000256" key="7">
    <source>
        <dbReference type="ARBA" id="ARBA00023242"/>
    </source>
</evidence>
<dbReference type="InterPro" id="IPR024704">
    <property type="entry name" value="SMC"/>
</dbReference>
<feature type="region of interest" description="Disordered" evidence="11">
    <location>
        <begin position="1"/>
        <end position="20"/>
    </location>
</feature>
<dbReference type="AlphaFoldDB" id="A0A6P4A0F2"/>
<sequence>MGTQDDFMAEDVSDSVRGSGTRSPRLFIKEMVMRNFKSYAGEQRVGPFHKSFTAVVGPNGSGKSNVIDAMLFVFGKRAKQMRLNKVSELIHNSTNHQNLDSAGVSVHFQEIIDLDDGTYEPVPGSDFVISRVAFRDNSSKYYINDRASNFTEVTRKLKGKGVDLDNNRFLILQGEVEQISLMKPKAQGPHDEGFLEYLEDIIGTNKYVEKIDQSHTELESLNEKRSGVVQMVKLAEKERDSLEDVKNEAEAYMLKELSLMKWQEKVAKLAHEDTNAKMVELQDKVSASEENMKTEREKIQENINALKEIESEHNKHAKRQEELEDELKKCKEDFKQFEREDVKYREDLKHMKQKIKKLTDKIEKDSSKISDLEKECEDSTNLIPELEGNIPELQKLLVDEERRLEEVIENSKVETERYRSELAEVRAELEPWEKQLIEHKGKLEVACTERKLLTEKHEAGRAAFVEAQKQMENILERIETKTASIAKIQTDLEQGKLEALEARKVEQECMKEQEALIPLEQAARQKVAELKSVQDSEKSQGSVLKAILNAKESNQIQGIYGRMGDLGAIDAKYDIAISTACPGLDYIVVETTNAAQACVELLRRENLGVATFMILEKQVDLLSKMKENASTPEGVPRLFNLVKVQDERMKLAFFAALGNTVVAKDLDQATRIAYGGNKEFRRVVTLDGALFEKSGTMSGGGSKPRGGKMGTSIRATSVSGEAIEMAEKELSTMVDSLKDLRIRISDAVKRYQASEKAVAHLEMELAKSKKEIDSLNSQHSYLEKQLDSLEAASQPKRDELDRLEELKNIISAEEKEIDKLMQGSKQLKAKASELQSKIENAGGEKLKSQKSKVNKIQSDIDKGNTDINRHKVQIETGKKMIKKLTKVIEESKTEKERLIEQKEKLRDKFKEIEQNAFIVQENYKKNQELIDNHKDVLDKAKSKYNKMKKTLDELRASEVDAEYKLQDMKKQCKELELKGKGYRKRLDDLEIALRKHMEQIQKDLVDGEKLEATLTDETLSKVCDLKRALETVSLLETQLKEMNPNLDSIAEYRRKVSLYNERVEDLNLVTQQRDDIKKQYDEWRKKRLDEFMAGFNAISLKLKEMYQMITLGGDAELELVDSLDPFSEGVVFSVRPPKKSWKNIANLSGGEKTLSSLALVFALHHYKPTPLYVMDEIDAALDFKNVSIVGHYVKDRTKDAQFVIISLRNNMFELADRLVGIYKTDNCTKSITINPGSFVVGEQAACCVHIMHGRGVPCDKDSLL</sequence>
<dbReference type="Pfam" id="PF06470">
    <property type="entry name" value="SMC_hinge"/>
    <property type="match status" value="1"/>
</dbReference>
<dbReference type="SMART" id="SM00968">
    <property type="entry name" value="SMC_hinge"/>
    <property type="match status" value="1"/>
</dbReference>
<feature type="coiled-coil region" evidence="10">
    <location>
        <begin position="1049"/>
        <end position="1086"/>
    </location>
</feature>
<dbReference type="InterPro" id="IPR003395">
    <property type="entry name" value="RecF/RecN/SMC_N"/>
</dbReference>
<evidence type="ECO:0000256" key="9">
    <source>
        <dbReference type="PIRNR" id="PIRNR005719"/>
    </source>
</evidence>
<dbReference type="Gene3D" id="3.40.50.300">
    <property type="entry name" value="P-loop containing nucleotide triphosphate hydrolases"/>
    <property type="match status" value="2"/>
</dbReference>
<dbReference type="PANTHER" id="PTHR18937:SF172">
    <property type="entry name" value="STRUCTURAL MAINTENANCE OF CHROMOSOMES PROTEIN"/>
    <property type="match status" value="1"/>
</dbReference>
<dbReference type="Gene3D" id="1.10.287.1490">
    <property type="match status" value="2"/>
</dbReference>
<dbReference type="GO" id="GO:0051301">
    <property type="term" value="P:cell division"/>
    <property type="evidence" value="ECO:0007669"/>
    <property type="project" value="UniProtKB-KW"/>
</dbReference>
<dbReference type="InterPro" id="IPR010935">
    <property type="entry name" value="SMC_hinge"/>
</dbReference>
<evidence type="ECO:0000256" key="10">
    <source>
        <dbReference type="SAM" id="Coils"/>
    </source>
</evidence>
<name>A0A6P4A0F2_ZIZJJ</name>